<dbReference type="Proteomes" id="UP000299102">
    <property type="component" value="Unassembled WGS sequence"/>
</dbReference>
<name>A0A4C1SV09_EUMVA</name>
<proteinExistence type="predicted"/>
<protein>
    <submittedName>
        <fullName evidence="1">Uncharacterized protein</fullName>
    </submittedName>
</protein>
<evidence type="ECO:0000313" key="2">
    <source>
        <dbReference type="Proteomes" id="UP000299102"/>
    </source>
</evidence>
<gene>
    <name evidence="1" type="ORF">EVAR_5093_1</name>
</gene>
<comment type="caution">
    <text evidence="1">The sequence shown here is derived from an EMBL/GenBank/DDBJ whole genome shotgun (WGS) entry which is preliminary data.</text>
</comment>
<evidence type="ECO:0000313" key="1">
    <source>
        <dbReference type="EMBL" id="GBP05775.1"/>
    </source>
</evidence>
<accession>A0A4C1SV09</accession>
<dbReference type="AlphaFoldDB" id="A0A4C1SV09"/>
<keyword evidence="2" id="KW-1185">Reference proteome</keyword>
<dbReference type="EMBL" id="BGZK01000019">
    <property type="protein sequence ID" value="GBP05775.1"/>
    <property type="molecule type" value="Genomic_DNA"/>
</dbReference>
<reference evidence="1 2" key="1">
    <citation type="journal article" date="2019" name="Commun. Biol.">
        <title>The bagworm genome reveals a unique fibroin gene that provides high tensile strength.</title>
        <authorList>
            <person name="Kono N."/>
            <person name="Nakamura H."/>
            <person name="Ohtoshi R."/>
            <person name="Tomita M."/>
            <person name="Numata K."/>
            <person name="Arakawa K."/>
        </authorList>
    </citation>
    <scope>NUCLEOTIDE SEQUENCE [LARGE SCALE GENOMIC DNA]</scope>
</reference>
<organism evidence="1 2">
    <name type="scientific">Eumeta variegata</name>
    <name type="common">Bagworm moth</name>
    <name type="synonym">Eumeta japonica</name>
    <dbReference type="NCBI Taxonomy" id="151549"/>
    <lineage>
        <taxon>Eukaryota</taxon>
        <taxon>Metazoa</taxon>
        <taxon>Ecdysozoa</taxon>
        <taxon>Arthropoda</taxon>
        <taxon>Hexapoda</taxon>
        <taxon>Insecta</taxon>
        <taxon>Pterygota</taxon>
        <taxon>Neoptera</taxon>
        <taxon>Endopterygota</taxon>
        <taxon>Lepidoptera</taxon>
        <taxon>Glossata</taxon>
        <taxon>Ditrysia</taxon>
        <taxon>Tineoidea</taxon>
        <taxon>Psychidae</taxon>
        <taxon>Oiketicinae</taxon>
        <taxon>Eumeta</taxon>
    </lineage>
</organism>
<sequence>MTDVAFGRIRDVACARANSTALVYNRYPLVFTDLIKKSNGLRSGHFDVKVEPRSGRPVTDKVDATLGESRARCGSKKLKDTSCKVSRNPVFNLSRVKNSSDSTDADGCAHNGQKCEPRAAMLRWATAEPRVCVRARVTICQSLTMEHDRDKTNNILRKNDVVVNTFRCQYLPSGLKECSKPKYRVSVAYSPLQVASKALVIL</sequence>